<organism evidence="1">
    <name type="scientific">marine metagenome</name>
    <dbReference type="NCBI Taxonomy" id="408172"/>
    <lineage>
        <taxon>unclassified sequences</taxon>
        <taxon>metagenomes</taxon>
        <taxon>ecological metagenomes</taxon>
    </lineage>
</organism>
<feature type="non-terminal residue" evidence="1">
    <location>
        <position position="86"/>
    </location>
</feature>
<evidence type="ECO:0000313" key="1">
    <source>
        <dbReference type="EMBL" id="SVD34083.1"/>
    </source>
</evidence>
<name>A0A382UII5_9ZZZZ</name>
<dbReference type="EMBL" id="UINC01144519">
    <property type="protein sequence ID" value="SVD34083.1"/>
    <property type="molecule type" value="Genomic_DNA"/>
</dbReference>
<reference evidence="1" key="1">
    <citation type="submission" date="2018-05" db="EMBL/GenBank/DDBJ databases">
        <authorList>
            <person name="Lanie J.A."/>
            <person name="Ng W.-L."/>
            <person name="Kazmierczak K.M."/>
            <person name="Andrzejewski T.M."/>
            <person name="Davidsen T.M."/>
            <person name="Wayne K.J."/>
            <person name="Tettelin H."/>
            <person name="Glass J.I."/>
            <person name="Rusch D."/>
            <person name="Podicherti R."/>
            <person name="Tsui H.-C.T."/>
            <person name="Winkler M.E."/>
        </authorList>
    </citation>
    <scope>NUCLEOTIDE SEQUENCE</scope>
</reference>
<dbReference type="AlphaFoldDB" id="A0A382UII5"/>
<proteinExistence type="predicted"/>
<gene>
    <name evidence="1" type="ORF">METZ01_LOCUS386937</name>
</gene>
<protein>
    <submittedName>
        <fullName evidence="1">Uncharacterized protein</fullName>
    </submittedName>
</protein>
<accession>A0A382UII5</accession>
<sequence length="86" mass="9315">MRKIFVLAVAMALLIPPAVLAQGPTGIEPIEPFKVGTFNIHGVPHVGVVLRDSLVIDIEVANMALESNPEYAKIPMPEDMLELIGR</sequence>